<dbReference type="EMBL" id="CP003130">
    <property type="protein sequence ID" value="AEU37541.1"/>
    <property type="molecule type" value="Genomic_DNA"/>
</dbReference>
<name>G8NTY5_GRAMM</name>
<dbReference type="HOGENOM" id="CLU_036287_0_0_0"/>
<dbReference type="Proteomes" id="UP000007113">
    <property type="component" value="Chromosome"/>
</dbReference>
<gene>
    <name evidence="2" type="ordered locus">AciX8_3240</name>
</gene>
<sequence length="440" mass="49394">MPVSPTSSVEDSLPITSFRDEERWLIAEQIATSTTFARSPRLSQLLLYLCEQALLGHTAQLTEQNIAAEFFGRKGRFDPAADTIVRSHVLRLRQKLEVYFQEEGRHTRQRMSIPKGGYVPAFEDVPEEIAAPMPDQRLTPPDNVSVESSVDLSKSKHIHRRLFIACVALSVACTLLLASLIVNRSPWQRGSIFDQSPRHQLWKQLFTPRMGTMLVAADSGLVMLHGITQQNSTLSEYLGRNFSKETASITTMRPEVALSIADRRYTSFVDLEFFDRLTHVPEALSRSYAIRYARDININDLKNSNVVLSGSQDANPWIEVFEPQMNFVLQNDLLHNVRAFANRKPQDGESSLYRCDQFEYGVLAFLPNLSNTGNVLIAEGTSVAGTEAISDFLFANSTLDTFLRKIAKPNGTIPHFEVLMESGNLNGSASRSQVVAYRTY</sequence>
<proteinExistence type="predicted"/>
<protein>
    <submittedName>
        <fullName evidence="2">Uncharacterized protein</fullName>
    </submittedName>
</protein>
<evidence type="ECO:0000313" key="3">
    <source>
        <dbReference type="Proteomes" id="UP000007113"/>
    </source>
</evidence>
<keyword evidence="1" id="KW-0812">Transmembrane</keyword>
<dbReference type="AlphaFoldDB" id="G8NTY5"/>
<dbReference type="eggNOG" id="COG3942">
    <property type="taxonomic scope" value="Bacteria"/>
</dbReference>
<keyword evidence="1" id="KW-1133">Transmembrane helix</keyword>
<evidence type="ECO:0000313" key="2">
    <source>
        <dbReference type="EMBL" id="AEU37541.1"/>
    </source>
</evidence>
<keyword evidence="3" id="KW-1185">Reference proteome</keyword>
<evidence type="ECO:0000256" key="1">
    <source>
        <dbReference type="SAM" id="Phobius"/>
    </source>
</evidence>
<dbReference type="STRING" id="682795.AciX8_3240"/>
<dbReference type="KEGG" id="gma:AciX8_3240"/>
<reference evidence="2 3" key="1">
    <citation type="submission" date="2011-11" db="EMBL/GenBank/DDBJ databases">
        <title>Complete sequence of Granulicella mallensis MP5ACTX8.</title>
        <authorList>
            <consortium name="US DOE Joint Genome Institute"/>
            <person name="Lucas S."/>
            <person name="Copeland A."/>
            <person name="Lapidus A."/>
            <person name="Cheng J.-F."/>
            <person name="Goodwin L."/>
            <person name="Pitluck S."/>
            <person name="Peters L."/>
            <person name="Lu M."/>
            <person name="Detter J.C."/>
            <person name="Han C."/>
            <person name="Tapia R."/>
            <person name="Land M."/>
            <person name="Hauser L."/>
            <person name="Kyrpides N."/>
            <person name="Ivanova N."/>
            <person name="Mikhailova N."/>
            <person name="Pagani I."/>
            <person name="Rawat S."/>
            <person name="Mannisto M."/>
            <person name="Haggblom M."/>
            <person name="Woyke T."/>
        </authorList>
    </citation>
    <scope>NUCLEOTIDE SEQUENCE [LARGE SCALE GENOMIC DNA]</scope>
    <source>
        <strain evidence="3">ATCC BAA-1857 / DSM 23137 / MP5ACTX8</strain>
    </source>
</reference>
<accession>G8NTY5</accession>
<organism evidence="2 3">
    <name type="scientific">Granulicella mallensis (strain ATCC BAA-1857 / DSM 23137 / MP5ACTX8)</name>
    <dbReference type="NCBI Taxonomy" id="682795"/>
    <lineage>
        <taxon>Bacteria</taxon>
        <taxon>Pseudomonadati</taxon>
        <taxon>Acidobacteriota</taxon>
        <taxon>Terriglobia</taxon>
        <taxon>Terriglobales</taxon>
        <taxon>Acidobacteriaceae</taxon>
        <taxon>Granulicella</taxon>
    </lineage>
</organism>
<keyword evidence="1" id="KW-0472">Membrane</keyword>
<feature type="transmembrane region" description="Helical" evidence="1">
    <location>
        <begin position="162"/>
        <end position="182"/>
    </location>
</feature>